<proteinExistence type="predicted"/>
<sequence>MAHPPGNILYGDVPYQQRWEFLRPIITQLYVEQDMSASEVASTMNADHGFVAREDQYKYQFRKWKIKKNLNKSLKRKMMDKGEERAGDGKRTAFSLGDKPVDNKRLLREVKRESKIDMALTPSANGQTDMQRMLPGFGLQAGPGIFLAWNRPYGAMSLVNDPTSPFGQAISTPGDVVVATPESNNAPSPMDAPSPFSKALTIKRSLERTRMFVDGRFDDLLKSMNKKEAVIISSWLHEFWFYAFKTAKHWGTGPRYWNADLLGFENSLHQSPDSNQHDLSISDSPGPSRRISEAPVVEPSQLCRWSIHYSCSIKYEEIPEQDTAPHSILDENSNNWSPWPASWQEPPFQERLISGLESNDFSQINPDTLPVAAPQIARAAAQTPDVLLRESLGFAILGRNFELTEKICDQIRDHKMDLGDLNPLHMAINFLDGARSCCNIFAYLVTDSFGLRTVRDRRRLYINVMDHTLLDSLMIAILKSHTSTAPGIVDERFVGHNHFRGQEVDICGRWDADSPSFRSLSQRERDIPMTWKHKFCHTSSQAICHCMAMLYLSQIYFSEMNLPSGIYLKYCSECGLKLHLTPLHAIVVTAFNLATFGCEDEDLFGILACLLTALHCELDPIAKSDLSPELLFGEPSDSAGCGHQMLTPAELADRVPRKYITSWSPETRTGWELFRLTLWKATSARLAKARVDDEDMESPDEYENSCNAHGRQIAFNGQCQVNNLFAAVQAELVTYRRIQETDPWISENIDLHNLVQDLREGDNPQLSIGTFQKNILKPICSCGTFNNFPIVKAEDTCTHYISKMDIWSRTTFIPFPETGY</sequence>
<dbReference type="OrthoDB" id="539213at2759"/>
<dbReference type="EMBL" id="KV878210">
    <property type="protein sequence ID" value="OJJ38331.1"/>
    <property type="molecule type" value="Genomic_DNA"/>
</dbReference>
<dbReference type="RefSeq" id="XP_040692007.1">
    <property type="nucleotide sequence ID" value="XM_040832592.1"/>
</dbReference>
<dbReference type="Pfam" id="PF14420">
    <property type="entry name" value="Clr5"/>
    <property type="match status" value="1"/>
</dbReference>
<dbReference type="InterPro" id="IPR025676">
    <property type="entry name" value="Clr5_dom"/>
</dbReference>
<evidence type="ECO:0000313" key="4">
    <source>
        <dbReference type="Proteomes" id="UP000184383"/>
    </source>
</evidence>
<dbReference type="AlphaFoldDB" id="A0A1L9RTP7"/>
<dbReference type="STRING" id="1073089.A0A1L9RTP7"/>
<gene>
    <name evidence="3" type="ORF">ASPWEDRAFT_24273</name>
</gene>
<organism evidence="3 4">
    <name type="scientific">Aspergillus wentii DTO 134E9</name>
    <dbReference type="NCBI Taxonomy" id="1073089"/>
    <lineage>
        <taxon>Eukaryota</taxon>
        <taxon>Fungi</taxon>
        <taxon>Dikarya</taxon>
        <taxon>Ascomycota</taxon>
        <taxon>Pezizomycotina</taxon>
        <taxon>Eurotiomycetes</taxon>
        <taxon>Eurotiomycetidae</taxon>
        <taxon>Eurotiales</taxon>
        <taxon>Aspergillaceae</taxon>
        <taxon>Aspergillus</taxon>
        <taxon>Aspergillus subgen. Cremei</taxon>
    </lineage>
</organism>
<dbReference type="PANTHER" id="PTHR38788:SF3">
    <property type="entry name" value="CLR5 DOMAIN-CONTAINING PROTEIN"/>
    <property type="match status" value="1"/>
</dbReference>
<keyword evidence="4" id="KW-1185">Reference proteome</keyword>
<dbReference type="Proteomes" id="UP000184383">
    <property type="component" value="Unassembled WGS sequence"/>
</dbReference>
<name>A0A1L9RTP7_ASPWE</name>
<feature type="compositionally biased region" description="Polar residues" evidence="1">
    <location>
        <begin position="268"/>
        <end position="285"/>
    </location>
</feature>
<evidence type="ECO:0000313" key="3">
    <source>
        <dbReference type="EMBL" id="OJJ38331.1"/>
    </source>
</evidence>
<dbReference type="PANTHER" id="PTHR38788">
    <property type="entry name" value="CLR5 DOMAIN-CONTAINING PROTEIN"/>
    <property type="match status" value="1"/>
</dbReference>
<evidence type="ECO:0000256" key="1">
    <source>
        <dbReference type="SAM" id="MobiDB-lite"/>
    </source>
</evidence>
<dbReference type="VEuPathDB" id="FungiDB:ASPWEDRAFT_24273"/>
<dbReference type="GeneID" id="63748440"/>
<accession>A0A1L9RTP7</accession>
<protein>
    <recommendedName>
        <fullName evidence="2">Clr5 domain-containing protein</fullName>
    </recommendedName>
</protein>
<feature type="domain" description="Clr5" evidence="2">
    <location>
        <begin position="16"/>
        <end position="68"/>
    </location>
</feature>
<evidence type="ECO:0000259" key="2">
    <source>
        <dbReference type="Pfam" id="PF14420"/>
    </source>
</evidence>
<feature type="region of interest" description="Disordered" evidence="1">
    <location>
        <begin position="268"/>
        <end position="294"/>
    </location>
</feature>
<reference evidence="4" key="1">
    <citation type="journal article" date="2017" name="Genome Biol.">
        <title>Comparative genomics reveals high biological diversity and specific adaptations in the industrially and medically important fungal genus Aspergillus.</title>
        <authorList>
            <person name="de Vries R.P."/>
            <person name="Riley R."/>
            <person name="Wiebenga A."/>
            <person name="Aguilar-Osorio G."/>
            <person name="Amillis S."/>
            <person name="Uchima C.A."/>
            <person name="Anderluh G."/>
            <person name="Asadollahi M."/>
            <person name="Askin M."/>
            <person name="Barry K."/>
            <person name="Battaglia E."/>
            <person name="Bayram O."/>
            <person name="Benocci T."/>
            <person name="Braus-Stromeyer S.A."/>
            <person name="Caldana C."/>
            <person name="Canovas D."/>
            <person name="Cerqueira G.C."/>
            <person name="Chen F."/>
            <person name="Chen W."/>
            <person name="Choi C."/>
            <person name="Clum A."/>
            <person name="Dos Santos R.A."/>
            <person name="Damasio A.R."/>
            <person name="Diallinas G."/>
            <person name="Emri T."/>
            <person name="Fekete E."/>
            <person name="Flipphi M."/>
            <person name="Freyberg S."/>
            <person name="Gallo A."/>
            <person name="Gournas C."/>
            <person name="Habgood R."/>
            <person name="Hainaut M."/>
            <person name="Harispe M.L."/>
            <person name="Henrissat B."/>
            <person name="Hilden K.S."/>
            <person name="Hope R."/>
            <person name="Hossain A."/>
            <person name="Karabika E."/>
            <person name="Karaffa L."/>
            <person name="Karanyi Z."/>
            <person name="Krasevec N."/>
            <person name="Kuo A."/>
            <person name="Kusch H."/>
            <person name="LaButti K."/>
            <person name="Lagendijk E.L."/>
            <person name="Lapidus A."/>
            <person name="Levasseur A."/>
            <person name="Lindquist E."/>
            <person name="Lipzen A."/>
            <person name="Logrieco A.F."/>
            <person name="MacCabe A."/>
            <person name="Maekelae M.R."/>
            <person name="Malavazi I."/>
            <person name="Melin P."/>
            <person name="Meyer V."/>
            <person name="Mielnichuk N."/>
            <person name="Miskei M."/>
            <person name="Molnar A.P."/>
            <person name="Mule G."/>
            <person name="Ngan C.Y."/>
            <person name="Orejas M."/>
            <person name="Orosz E."/>
            <person name="Ouedraogo J.P."/>
            <person name="Overkamp K.M."/>
            <person name="Park H.-S."/>
            <person name="Perrone G."/>
            <person name="Piumi F."/>
            <person name="Punt P.J."/>
            <person name="Ram A.F."/>
            <person name="Ramon A."/>
            <person name="Rauscher S."/>
            <person name="Record E."/>
            <person name="Riano-Pachon D.M."/>
            <person name="Robert V."/>
            <person name="Roehrig J."/>
            <person name="Ruller R."/>
            <person name="Salamov A."/>
            <person name="Salih N.S."/>
            <person name="Samson R.A."/>
            <person name="Sandor E."/>
            <person name="Sanguinetti M."/>
            <person name="Schuetze T."/>
            <person name="Sepcic K."/>
            <person name="Shelest E."/>
            <person name="Sherlock G."/>
            <person name="Sophianopoulou V."/>
            <person name="Squina F.M."/>
            <person name="Sun H."/>
            <person name="Susca A."/>
            <person name="Todd R.B."/>
            <person name="Tsang A."/>
            <person name="Unkles S.E."/>
            <person name="van de Wiele N."/>
            <person name="van Rossen-Uffink D."/>
            <person name="Oliveira J.V."/>
            <person name="Vesth T.C."/>
            <person name="Visser J."/>
            <person name="Yu J.-H."/>
            <person name="Zhou M."/>
            <person name="Andersen M.R."/>
            <person name="Archer D.B."/>
            <person name="Baker S.E."/>
            <person name="Benoit I."/>
            <person name="Brakhage A.A."/>
            <person name="Braus G.H."/>
            <person name="Fischer R."/>
            <person name="Frisvad J.C."/>
            <person name="Goldman G.H."/>
            <person name="Houbraken J."/>
            <person name="Oakley B."/>
            <person name="Pocsi I."/>
            <person name="Scazzocchio C."/>
            <person name="Seiboth B."/>
            <person name="vanKuyk P.A."/>
            <person name="Wortman J."/>
            <person name="Dyer P.S."/>
            <person name="Grigoriev I.V."/>
        </authorList>
    </citation>
    <scope>NUCLEOTIDE SEQUENCE [LARGE SCALE GENOMIC DNA]</scope>
    <source>
        <strain evidence="4">DTO 134E9</strain>
    </source>
</reference>